<evidence type="ECO:0000313" key="7">
    <source>
        <dbReference type="Proteomes" id="UP000533598"/>
    </source>
</evidence>
<keyword evidence="1" id="KW-0285">Flavoprotein</keyword>
<dbReference type="PANTHER" id="PTHR42847:SF8">
    <property type="entry name" value="CONSERVED PROTEIN"/>
    <property type="match status" value="1"/>
</dbReference>
<dbReference type="Proteomes" id="UP000533598">
    <property type="component" value="Unassembled WGS sequence"/>
</dbReference>
<dbReference type="SUPFAM" id="SSF51679">
    <property type="entry name" value="Bacterial luciferase-like"/>
    <property type="match status" value="1"/>
</dbReference>
<dbReference type="NCBIfam" id="TIGR03560">
    <property type="entry name" value="F420_Rv1855c"/>
    <property type="match status" value="1"/>
</dbReference>
<dbReference type="PANTHER" id="PTHR42847">
    <property type="entry name" value="ALKANESULFONATE MONOOXYGENASE"/>
    <property type="match status" value="1"/>
</dbReference>
<dbReference type="Gene3D" id="3.20.20.30">
    <property type="entry name" value="Luciferase-like domain"/>
    <property type="match status" value="1"/>
</dbReference>
<dbReference type="EMBL" id="JACHMH010000001">
    <property type="protein sequence ID" value="MBB4677471.1"/>
    <property type="molecule type" value="Genomic_DNA"/>
</dbReference>
<protein>
    <submittedName>
        <fullName evidence="6">F420-dependent oxidoreductase-like protein</fullName>
    </submittedName>
</protein>
<dbReference type="InterPro" id="IPR050172">
    <property type="entry name" value="SsuD_RutA_monooxygenase"/>
</dbReference>
<name>A0A7W7CAC7_9PSEU</name>
<keyword evidence="4" id="KW-0503">Monooxygenase</keyword>
<dbReference type="InterPro" id="IPR011251">
    <property type="entry name" value="Luciferase-like_dom"/>
</dbReference>
<reference evidence="6 7" key="1">
    <citation type="submission" date="2020-08" db="EMBL/GenBank/DDBJ databases">
        <title>Sequencing the genomes of 1000 actinobacteria strains.</title>
        <authorList>
            <person name="Klenk H.-P."/>
        </authorList>
    </citation>
    <scope>NUCLEOTIDE SEQUENCE [LARGE SCALE GENOMIC DNA]</scope>
    <source>
        <strain evidence="6 7">DSM 44230</strain>
    </source>
</reference>
<dbReference type="AlphaFoldDB" id="A0A7W7CAC7"/>
<evidence type="ECO:0000256" key="2">
    <source>
        <dbReference type="ARBA" id="ARBA00022643"/>
    </source>
</evidence>
<gene>
    <name evidence="6" type="ORF">HNR67_003589</name>
</gene>
<dbReference type="GO" id="GO:0046306">
    <property type="term" value="P:alkanesulfonate catabolic process"/>
    <property type="evidence" value="ECO:0007669"/>
    <property type="project" value="TreeGrafter"/>
</dbReference>
<keyword evidence="3" id="KW-0560">Oxidoreductase</keyword>
<evidence type="ECO:0000256" key="1">
    <source>
        <dbReference type="ARBA" id="ARBA00022630"/>
    </source>
</evidence>
<organism evidence="6 7">
    <name type="scientific">Crossiella cryophila</name>
    <dbReference type="NCBI Taxonomy" id="43355"/>
    <lineage>
        <taxon>Bacteria</taxon>
        <taxon>Bacillati</taxon>
        <taxon>Actinomycetota</taxon>
        <taxon>Actinomycetes</taxon>
        <taxon>Pseudonocardiales</taxon>
        <taxon>Pseudonocardiaceae</taxon>
        <taxon>Crossiella</taxon>
    </lineage>
</organism>
<evidence type="ECO:0000313" key="6">
    <source>
        <dbReference type="EMBL" id="MBB4677471.1"/>
    </source>
</evidence>
<evidence type="ECO:0000256" key="4">
    <source>
        <dbReference type="ARBA" id="ARBA00023033"/>
    </source>
</evidence>
<dbReference type="RefSeq" id="WP_185003413.1">
    <property type="nucleotide sequence ID" value="NZ_BAAAUI010000049.1"/>
</dbReference>
<sequence length="294" mass="31556">MRLGIHLSTFNHPADPAGLAAELAATGRAVEAAGAETLSVMDHYFQMEQNGLAEHPMLEGYTTLGFLAAHTTAARLGLLVTGVTYRHPGLLAKIVTTLDVLSGGRAFLGIGAAWYDREHLGLGVPYPATAERFERLEETLEICGQMWDPANNGAYEGKHYRLTETLNSPRAVSSPRPRILIGGGGERKTLRLVAQYADACNLFPIGVEGVKHKLAVLDAHCADLGRDPGEIQRTMVYRSPALDNGDLDQTARELAAYAELGISTAILVPPGEGSPAEWIERRCVPLAPKLAELG</sequence>
<feature type="domain" description="Luciferase-like" evidence="5">
    <location>
        <begin position="1"/>
        <end position="255"/>
    </location>
</feature>
<evidence type="ECO:0000256" key="3">
    <source>
        <dbReference type="ARBA" id="ARBA00023002"/>
    </source>
</evidence>
<proteinExistence type="predicted"/>
<dbReference type="InterPro" id="IPR019952">
    <property type="entry name" value="F420_OxRdatse_Rv1855c_pred"/>
</dbReference>
<keyword evidence="7" id="KW-1185">Reference proteome</keyword>
<comment type="caution">
    <text evidence="6">The sequence shown here is derived from an EMBL/GenBank/DDBJ whole genome shotgun (WGS) entry which is preliminary data.</text>
</comment>
<dbReference type="GO" id="GO:0008726">
    <property type="term" value="F:alkanesulfonate monooxygenase activity"/>
    <property type="evidence" value="ECO:0007669"/>
    <property type="project" value="TreeGrafter"/>
</dbReference>
<accession>A0A7W7CAC7</accession>
<dbReference type="InterPro" id="IPR036661">
    <property type="entry name" value="Luciferase-like_sf"/>
</dbReference>
<dbReference type="Pfam" id="PF00296">
    <property type="entry name" value="Bac_luciferase"/>
    <property type="match status" value="1"/>
</dbReference>
<keyword evidence="2" id="KW-0288">FMN</keyword>
<evidence type="ECO:0000259" key="5">
    <source>
        <dbReference type="Pfam" id="PF00296"/>
    </source>
</evidence>